<evidence type="ECO:0000256" key="1">
    <source>
        <dbReference type="SAM" id="MobiDB-lite"/>
    </source>
</evidence>
<feature type="compositionally biased region" description="Basic residues" evidence="1">
    <location>
        <begin position="1"/>
        <end position="22"/>
    </location>
</feature>
<protein>
    <submittedName>
        <fullName evidence="2">Uncharacterized protein</fullName>
    </submittedName>
</protein>
<proteinExistence type="predicted"/>
<feature type="compositionally biased region" description="Low complexity" evidence="1">
    <location>
        <begin position="76"/>
        <end position="89"/>
    </location>
</feature>
<feature type="compositionally biased region" description="Basic residues" evidence="1">
    <location>
        <begin position="40"/>
        <end position="52"/>
    </location>
</feature>
<sequence>MSPLAHRRLACRSPRHGRRRAMAPRAGDPAATARLDRARSARRATRRVRPARRRGEPTGSRPGARRSRRPRRLEGARSMSVAPSSAVAVHRCPPSSAGTGRRRERSRRATVLSVGPAPPGASHAGRIVALNEQERPSPPGDISTEGRPPRRGWRRVATAALPAPARAGQPSVPDDGRAAGRRWTCSPGPPVRGDAPRRSPGRHPGSTRGRFCSAKHRNAAGIAGGIRLGRWSVRVVACAIVAAWLLVDPSEPRDRAVLPDPRSDARWTIAVVPIPSVRGHRDRFLCRSSEERPRCRSSGSARPVARLTSWALRVGARRCTPGSAVVLETPLPLSCPRYALSHYSFLMGRRCHAVRMLVGCHPGLIGPLYLLRATQR</sequence>
<reference evidence="2" key="1">
    <citation type="submission" date="2020-02" db="EMBL/GenBank/DDBJ databases">
        <authorList>
            <person name="Meier V. D."/>
        </authorList>
    </citation>
    <scope>NUCLEOTIDE SEQUENCE</scope>
    <source>
        <strain evidence="2">AVDCRST_MAG49</strain>
    </source>
</reference>
<gene>
    <name evidence="2" type="ORF">AVDCRST_MAG49-86</name>
</gene>
<accession>A0A6J4TWK7</accession>
<dbReference type="AlphaFoldDB" id="A0A6J4TWK7"/>
<evidence type="ECO:0000313" key="2">
    <source>
        <dbReference type="EMBL" id="CAA9533704.1"/>
    </source>
</evidence>
<name>A0A6J4TWK7_9BACT</name>
<feature type="region of interest" description="Disordered" evidence="1">
    <location>
        <begin position="1"/>
        <end position="211"/>
    </location>
</feature>
<dbReference type="EMBL" id="CADCWG010000006">
    <property type="protein sequence ID" value="CAA9533704.1"/>
    <property type="molecule type" value="Genomic_DNA"/>
</dbReference>
<feature type="compositionally biased region" description="Low complexity" evidence="1">
    <location>
        <begin position="155"/>
        <end position="170"/>
    </location>
</feature>
<organism evidence="2">
    <name type="scientific">uncultured Thermomicrobiales bacterium</name>
    <dbReference type="NCBI Taxonomy" id="1645740"/>
    <lineage>
        <taxon>Bacteria</taxon>
        <taxon>Pseudomonadati</taxon>
        <taxon>Thermomicrobiota</taxon>
        <taxon>Thermomicrobia</taxon>
        <taxon>Thermomicrobiales</taxon>
        <taxon>environmental samples</taxon>
    </lineage>
</organism>